<gene>
    <name evidence="1" type="ORF">IAA31_00970</name>
</gene>
<protein>
    <submittedName>
        <fullName evidence="1">Alkaline phosphatase family protein</fullName>
    </submittedName>
</protein>
<evidence type="ECO:0000313" key="1">
    <source>
        <dbReference type="EMBL" id="MBU3826054.1"/>
    </source>
</evidence>
<accession>A0A9E2NT30</accession>
<dbReference type="EMBL" id="JAHLFG010000009">
    <property type="protein sequence ID" value="MBU3826054.1"/>
    <property type="molecule type" value="Genomic_DNA"/>
</dbReference>
<reference evidence="1" key="1">
    <citation type="journal article" date="2021" name="PeerJ">
        <title>Extensive microbial diversity within the chicken gut microbiome revealed by metagenomics and culture.</title>
        <authorList>
            <person name="Gilroy R."/>
            <person name="Ravi A."/>
            <person name="Getino M."/>
            <person name="Pursley I."/>
            <person name="Horton D.L."/>
            <person name="Alikhan N.F."/>
            <person name="Baker D."/>
            <person name="Gharbi K."/>
            <person name="Hall N."/>
            <person name="Watson M."/>
            <person name="Adriaenssens E.M."/>
            <person name="Foster-Nyarko E."/>
            <person name="Jarju S."/>
            <person name="Secka A."/>
            <person name="Antonio M."/>
            <person name="Oren A."/>
            <person name="Chaudhuri R.R."/>
            <person name="La Ragione R."/>
            <person name="Hildebrand F."/>
            <person name="Pallen M.J."/>
        </authorList>
    </citation>
    <scope>NUCLEOTIDE SEQUENCE</scope>
    <source>
        <strain evidence="1">687</strain>
    </source>
</reference>
<dbReference type="InterPro" id="IPR017850">
    <property type="entry name" value="Alkaline_phosphatase_core_sf"/>
</dbReference>
<dbReference type="SUPFAM" id="SSF53649">
    <property type="entry name" value="Alkaline phosphatase-like"/>
    <property type="match status" value="1"/>
</dbReference>
<proteinExistence type="predicted"/>
<name>A0A9E2NT30_9GAMM</name>
<dbReference type="Proteomes" id="UP000824150">
    <property type="component" value="Unassembled WGS sequence"/>
</dbReference>
<dbReference type="Pfam" id="PF01663">
    <property type="entry name" value="Phosphodiest"/>
    <property type="match status" value="1"/>
</dbReference>
<comment type="caution">
    <text evidence="1">The sequence shown here is derived from an EMBL/GenBank/DDBJ whole genome shotgun (WGS) entry which is preliminary data.</text>
</comment>
<dbReference type="InterPro" id="IPR002591">
    <property type="entry name" value="Phosphodiest/P_Trfase"/>
</dbReference>
<dbReference type="GO" id="GO:0016787">
    <property type="term" value="F:hydrolase activity"/>
    <property type="evidence" value="ECO:0007669"/>
    <property type="project" value="UniProtKB-ARBA"/>
</dbReference>
<dbReference type="PANTHER" id="PTHR10151:SF120">
    <property type="entry name" value="BIS(5'-ADENOSYL)-TRIPHOSPHATASE"/>
    <property type="match status" value="1"/>
</dbReference>
<dbReference type="Gene3D" id="3.40.720.10">
    <property type="entry name" value="Alkaline Phosphatase, subunit A"/>
    <property type="match status" value="1"/>
</dbReference>
<sequence length="268" mass="30253">MNKLVLAVLDGLNYEVAAQCMGYCQALCEAGKGRLYQVQCALPSLSRPLYACLLSGKLPVESGIVCNATVKRLEVPTIFSLCQAQGKVTAASAYHWISELCNHAPYDPITDRIVHDMHKPINHGIFYMWDDYADECVINDAEMLRRAYQPDLLYFHPMNIDDCGHHYGFDSMEYRNQARKVDVLISRFIDTWLNEGYQVIITSDHGMNNDKSHGGTLAIERQVPFFTFGDAFTLKENLSLKQTEICGLCANILGLTHNLPHPTDFLRK</sequence>
<reference evidence="1" key="2">
    <citation type="submission" date="2021-04" db="EMBL/GenBank/DDBJ databases">
        <authorList>
            <person name="Gilroy R."/>
        </authorList>
    </citation>
    <scope>NUCLEOTIDE SEQUENCE</scope>
    <source>
        <strain evidence="1">687</strain>
    </source>
</reference>
<evidence type="ECO:0000313" key="2">
    <source>
        <dbReference type="Proteomes" id="UP000824150"/>
    </source>
</evidence>
<dbReference type="AlphaFoldDB" id="A0A9E2NT30"/>
<organism evidence="1 2">
    <name type="scientific">Candidatus Anaerobiospirillum merdipullorum</name>
    <dbReference type="NCBI Taxonomy" id="2838450"/>
    <lineage>
        <taxon>Bacteria</taxon>
        <taxon>Pseudomonadati</taxon>
        <taxon>Pseudomonadota</taxon>
        <taxon>Gammaproteobacteria</taxon>
        <taxon>Aeromonadales</taxon>
        <taxon>Succinivibrionaceae</taxon>
        <taxon>Anaerobiospirillum</taxon>
    </lineage>
</organism>
<dbReference type="PANTHER" id="PTHR10151">
    <property type="entry name" value="ECTONUCLEOTIDE PYROPHOSPHATASE/PHOSPHODIESTERASE"/>
    <property type="match status" value="1"/>
</dbReference>